<proteinExistence type="predicted"/>
<organism evidence="2 3">
    <name type="scientific">Lentzea albidocapillata subsp. violacea</name>
    <dbReference type="NCBI Taxonomy" id="128104"/>
    <lineage>
        <taxon>Bacteria</taxon>
        <taxon>Bacillati</taxon>
        <taxon>Actinomycetota</taxon>
        <taxon>Actinomycetes</taxon>
        <taxon>Pseudonocardiales</taxon>
        <taxon>Pseudonocardiaceae</taxon>
        <taxon>Lentzea</taxon>
    </lineage>
</organism>
<name>A0A1G9KV55_9PSEU</name>
<dbReference type="InterPro" id="IPR043917">
    <property type="entry name" value="DUF5753"/>
</dbReference>
<feature type="domain" description="DUF5753" evidence="1">
    <location>
        <begin position="2"/>
        <end position="83"/>
    </location>
</feature>
<sequence>MIRIQRRSILEEPEPTRLPALIDEHVLNRQVGGPATMKRQLDHLAEMAALTNMSLRVIPNSGVHAGLNGAFLLLKRANGHKVCSWRTSPPY</sequence>
<protein>
    <recommendedName>
        <fullName evidence="1">DUF5753 domain-containing protein</fullName>
    </recommendedName>
</protein>
<gene>
    <name evidence="2" type="ORF">SAMN04488074_111247</name>
</gene>
<evidence type="ECO:0000313" key="2">
    <source>
        <dbReference type="EMBL" id="SDL53444.1"/>
    </source>
</evidence>
<reference evidence="3" key="1">
    <citation type="submission" date="2016-10" db="EMBL/GenBank/DDBJ databases">
        <authorList>
            <person name="Varghese N."/>
            <person name="Submissions S."/>
        </authorList>
    </citation>
    <scope>NUCLEOTIDE SEQUENCE [LARGE SCALE GENOMIC DNA]</scope>
    <source>
        <strain evidence="3">DSM 44796</strain>
    </source>
</reference>
<dbReference type="AlphaFoldDB" id="A0A1G9KV55"/>
<dbReference type="Pfam" id="PF19054">
    <property type="entry name" value="DUF5753"/>
    <property type="match status" value="1"/>
</dbReference>
<dbReference type="EMBL" id="FNET01000011">
    <property type="protein sequence ID" value="SDL53444.1"/>
    <property type="molecule type" value="Genomic_DNA"/>
</dbReference>
<dbReference type="Proteomes" id="UP000199682">
    <property type="component" value="Unassembled WGS sequence"/>
</dbReference>
<evidence type="ECO:0000313" key="3">
    <source>
        <dbReference type="Proteomes" id="UP000199682"/>
    </source>
</evidence>
<evidence type="ECO:0000259" key="1">
    <source>
        <dbReference type="Pfam" id="PF19054"/>
    </source>
</evidence>
<accession>A0A1G9KV55</accession>